<dbReference type="Gene3D" id="3.90.190.20">
    <property type="entry name" value="Mur ligase, C-terminal domain"/>
    <property type="match status" value="1"/>
</dbReference>
<dbReference type="InterPro" id="IPR036565">
    <property type="entry name" value="Mur-like_cat_sf"/>
</dbReference>
<evidence type="ECO:0000256" key="6">
    <source>
        <dbReference type="ARBA" id="ARBA00022960"/>
    </source>
</evidence>
<dbReference type="InterPro" id="IPR051046">
    <property type="entry name" value="MurCDEF_CellWall_CoF430Synth"/>
</dbReference>
<dbReference type="EC" id="6.3.2.10" evidence="10 11"/>
<dbReference type="InterPro" id="IPR000713">
    <property type="entry name" value="Mur_ligase_N"/>
</dbReference>
<dbReference type="PANTHER" id="PTHR43024:SF1">
    <property type="entry name" value="UDP-N-ACETYLMURAMOYL-TRIPEPTIDE--D-ALANYL-D-ALANINE LIGASE"/>
    <property type="match status" value="1"/>
</dbReference>
<evidence type="ECO:0000256" key="5">
    <source>
        <dbReference type="ARBA" id="ARBA00022840"/>
    </source>
</evidence>
<keyword evidence="6 10" id="KW-0133">Cell shape</keyword>
<dbReference type="EMBL" id="MEUB01000064">
    <property type="protein sequence ID" value="OGC18960.1"/>
    <property type="molecule type" value="Genomic_DNA"/>
</dbReference>
<dbReference type="SUPFAM" id="SSF53623">
    <property type="entry name" value="MurD-like peptide ligases, catalytic domain"/>
    <property type="match status" value="1"/>
</dbReference>
<feature type="domain" description="Mur ligase N-terminal catalytic" evidence="12">
    <location>
        <begin position="24"/>
        <end position="93"/>
    </location>
</feature>
<comment type="pathway">
    <text evidence="10 11">Cell wall biogenesis; peptidoglycan biosynthesis.</text>
</comment>
<evidence type="ECO:0000256" key="7">
    <source>
        <dbReference type="ARBA" id="ARBA00022984"/>
    </source>
</evidence>
<dbReference type="NCBIfam" id="TIGR01143">
    <property type="entry name" value="murF"/>
    <property type="match status" value="1"/>
</dbReference>
<sequence length="437" mass="48666">MFFIDELLKATHGKLLNGDPEQKVNSISTNTRNIKKGDAFLALKGPKFDGHIFLDKAIKKGAAALIVSKHFHTKKAAVIKVKNTLKALQNIAGYHRMKFNIPVIAITGSAGKTTTKDMISSVLSQKLKTLKTKENLNNEIGVPITLLQLNKKHRAAVVEMGMQKEGEIKELAEIARPTIAVITNIGEAHLKYFKNKKEIAKTKAGIFSFLKPGNTAILPEDDKYFKYLKEFVPKGIKMKTFGRNDINLPSPHRRGTNLLKDNITTKIRVRPPGNHNLLNALIAVKIAKILNIKKSSVIKGLKRFKPSSKRMEIIKRKDGVTIINDTYNANPSSMKAILYMLAAEKAKRKIAILGDMLELGKESKKLHLSIGRLAKKLKIDLLVTVGKLSKNMKGNYHFTSNKKVIEFATKTLKKGDLLLVKGSRAMKLEEVVEVLRA</sequence>
<dbReference type="SUPFAM" id="SSF63418">
    <property type="entry name" value="MurE/MurF N-terminal domain"/>
    <property type="match status" value="1"/>
</dbReference>
<dbReference type="UniPathway" id="UPA00219"/>
<dbReference type="SUPFAM" id="SSF53244">
    <property type="entry name" value="MurD-like peptide ligases, peptide-binding domain"/>
    <property type="match status" value="1"/>
</dbReference>
<evidence type="ECO:0000256" key="4">
    <source>
        <dbReference type="ARBA" id="ARBA00022741"/>
    </source>
</evidence>
<evidence type="ECO:0000256" key="9">
    <source>
        <dbReference type="ARBA" id="ARBA00023316"/>
    </source>
</evidence>
<dbReference type="InterPro" id="IPR005863">
    <property type="entry name" value="UDP-N-AcMur_synth"/>
</dbReference>
<name>A0A1F4SEX8_UNCSA</name>
<dbReference type="GO" id="GO:0051301">
    <property type="term" value="P:cell division"/>
    <property type="evidence" value="ECO:0007669"/>
    <property type="project" value="UniProtKB-KW"/>
</dbReference>
<evidence type="ECO:0000259" key="14">
    <source>
        <dbReference type="Pfam" id="PF08245"/>
    </source>
</evidence>
<dbReference type="GO" id="GO:0008360">
    <property type="term" value="P:regulation of cell shape"/>
    <property type="evidence" value="ECO:0007669"/>
    <property type="project" value="UniProtKB-KW"/>
</dbReference>
<dbReference type="Pfam" id="PF08245">
    <property type="entry name" value="Mur_ligase_M"/>
    <property type="match status" value="1"/>
</dbReference>
<dbReference type="Gene3D" id="3.40.1390.10">
    <property type="entry name" value="MurE/MurF, N-terminal domain"/>
    <property type="match status" value="1"/>
</dbReference>
<dbReference type="GO" id="GO:0005524">
    <property type="term" value="F:ATP binding"/>
    <property type="evidence" value="ECO:0007669"/>
    <property type="project" value="UniProtKB-UniRule"/>
</dbReference>
<evidence type="ECO:0000313" key="15">
    <source>
        <dbReference type="EMBL" id="OGC18960.1"/>
    </source>
</evidence>
<comment type="subcellular location">
    <subcellularLocation>
        <location evidence="10 11">Cytoplasm</location>
    </subcellularLocation>
</comment>
<evidence type="ECO:0000256" key="3">
    <source>
        <dbReference type="ARBA" id="ARBA00022618"/>
    </source>
</evidence>
<comment type="caution">
    <text evidence="15">The sequence shown here is derived from an EMBL/GenBank/DDBJ whole genome shotgun (WGS) entry which is preliminary data.</text>
</comment>
<comment type="catalytic activity">
    <reaction evidence="10 11">
        <text>D-alanyl-D-alanine + UDP-N-acetyl-alpha-D-muramoyl-L-alanyl-gamma-D-glutamyl-meso-2,6-diaminopimelate + ATP = UDP-N-acetyl-alpha-D-muramoyl-L-alanyl-gamma-D-glutamyl-meso-2,6-diaminopimeloyl-D-alanyl-D-alanine + ADP + phosphate + H(+)</text>
        <dbReference type="Rhea" id="RHEA:28374"/>
        <dbReference type="ChEBI" id="CHEBI:15378"/>
        <dbReference type="ChEBI" id="CHEBI:30616"/>
        <dbReference type="ChEBI" id="CHEBI:43474"/>
        <dbReference type="ChEBI" id="CHEBI:57822"/>
        <dbReference type="ChEBI" id="CHEBI:61386"/>
        <dbReference type="ChEBI" id="CHEBI:83905"/>
        <dbReference type="ChEBI" id="CHEBI:456216"/>
        <dbReference type="EC" id="6.3.2.10"/>
    </reaction>
</comment>
<keyword evidence="9 10" id="KW-0961">Cell wall biogenesis/degradation</keyword>
<dbReference type="InterPro" id="IPR035911">
    <property type="entry name" value="MurE/MurF_N"/>
</dbReference>
<dbReference type="InterPro" id="IPR004101">
    <property type="entry name" value="Mur_ligase_C"/>
</dbReference>
<evidence type="ECO:0000256" key="1">
    <source>
        <dbReference type="ARBA" id="ARBA00022490"/>
    </source>
</evidence>
<dbReference type="GO" id="GO:0047480">
    <property type="term" value="F:UDP-N-acetylmuramoyl-tripeptide-D-alanyl-D-alanine ligase activity"/>
    <property type="evidence" value="ECO:0007669"/>
    <property type="project" value="UniProtKB-UniRule"/>
</dbReference>
<evidence type="ECO:0000259" key="12">
    <source>
        <dbReference type="Pfam" id="PF01225"/>
    </source>
</evidence>
<keyword evidence="4 10" id="KW-0547">Nucleotide-binding</keyword>
<organism evidence="15 16">
    <name type="scientific">candidate division WOR-1 bacterium RIFOXYB2_FULL_37_13</name>
    <dbReference type="NCBI Taxonomy" id="1802579"/>
    <lineage>
        <taxon>Bacteria</taxon>
        <taxon>Bacillati</taxon>
        <taxon>Saganbacteria</taxon>
    </lineage>
</organism>
<evidence type="ECO:0000256" key="10">
    <source>
        <dbReference type="HAMAP-Rule" id="MF_02019"/>
    </source>
</evidence>
<feature type="domain" description="Mur ligase C-terminal" evidence="13">
    <location>
        <begin position="310"/>
        <end position="424"/>
    </location>
</feature>
<feature type="domain" description="Mur ligase central" evidence="14">
    <location>
        <begin position="106"/>
        <end position="286"/>
    </location>
</feature>
<dbReference type="GO" id="GO:0005737">
    <property type="term" value="C:cytoplasm"/>
    <property type="evidence" value="ECO:0007669"/>
    <property type="project" value="UniProtKB-SubCell"/>
</dbReference>
<dbReference type="Proteomes" id="UP000178417">
    <property type="component" value="Unassembled WGS sequence"/>
</dbReference>
<reference evidence="15 16" key="1">
    <citation type="journal article" date="2016" name="Nat. Commun.">
        <title>Thousands of microbial genomes shed light on interconnected biogeochemical processes in an aquifer system.</title>
        <authorList>
            <person name="Anantharaman K."/>
            <person name="Brown C.T."/>
            <person name="Hug L.A."/>
            <person name="Sharon I."/>
            <person name="Castelle C.J."/>
            <person name="Probst A.J."/>
            <person name="Thomas B.C."/>
            <person name="Singh A."/>
            <person name="Wilkins M.J."/>
            <person name="Karaoz U."/>
            <person name="Brodie E.L."/>
            <person name="Williams K.H."/>
            <person name="Hubbard S.S."/>
            <person name="Banfield J.F."/>
        </authorList>
    </citation>
    <scope>NUCLEOTIDE SEQUENCE [LARGE SCALE GENOMIC DNA]</scope>
</reference>
<keyword evidence="3 10" id="KW-0132">Cell division</keyword>
<keyword evidence="2 10" id="KW-0436">Ligase</keyword>
<evidence type="ECO:0000256" key="8">
    <source>
        <dbReference type="ARBA" id="ARBA00023306"/>
    </source>
</evidence>
<dbReference type="PANTHER" id="PTHR43024">
    <property type="entry name" value="UDP-N-ACETYLMURAMOYL-TRIPEPTIDE--D-ALANYL-D-ALANINE LIGASE"/>
    <property type="match status" value="1"/>
</dbReference>
<keyword evidence="1 10" id="KW-0963">Cytoplasm</keyword>
<dbReference type="Pfam" id="PF02875">
    <property type="entry name" value="Mur_ligase_C"/>
    <property type="match status" value="1"/>
</dbReference>
<keyword evidence="8 10" id="KW-0131">Cell cycle</keyword>
<dbReference type="GO" id="GO:0071555">
    <property type="term" value="P:cell wall organization"/>
    <property type="evidence" value="ECO:0007669"/>
    <property type="project" value="UniProtKB-KW"/>
</dbReference>
<dbReference type="HAMAP" id="MF_02019">
    <property type="entry name" value="MurF"/>
    <property type="match status" value="1"/>
</dbReference>
<dbReference type="Pfam" id="PF01225">
    <property type="entry name" value="Mur_ligase"/>
    <property type="match status" value="1"/>
</dbReference>
<dbReference type="InterPro" id="IPR036615">
    <property type="entry name" value="Mur_ligase_C_dom_sf"/>
</dbReference>
<evidence type="ECO:0000256" key="2">
    <source>
        <dbReference type="ARBA" id="ARBA00022598"/>
    </source>
</evidence>
<protein>
    <recommendedName>
        <fullName evidence="10 11">UDP-N-acetylmuramoyl-tripeptide--D-alanyl-D-alanine ligase</fullName>
        <ecNumber evidence="10 11">6.3.2.10</ecNumber>
    </recommendedName>
    <alternativeName>
        <fullName evidence="10">D-alanyl-D-alanine-adding enzyme</fullName>
    </alternativeName>
</protein>
<evidence type="ECO:0000313" key="16">
    <source>
        <dbReference type="Proteomes" id="UP000178417"/>
    </source>
</evidence>
<keyword evidence="7 10" id="KW-0573">Peptidoglycan synthesis</keyword>
<dbReference type="GO" id="GO:0009252">
    <property type="term" value="P:peptidoglycan biosynthetic process"/>
    <property type="evidence" value="ECO:0007669"/>
    <property type="project" value="UniProtKB-UniRule"/>
</dbReference>
<comment type="similarity">
    <text evidence="10">Belongs to the MurCDEF family. MurF subfamily.</text>
</comment>
<proteinExistence type="inferred from homology"/>
<comment type="function">
    <text evidence="10 11">Involved in cell wall formation. Catalyzes the final step in the synthesis of UDP-N-acetylmuramoyl-pentapeptide, the precursor of murein.</text>
</comment>
<dbReference type="Gene3D" id="3.40.1190.10">
    <property type="entry name" value="Mur-like, catalytic domain"/>
    <property type="match status" value="1"/>
</dbReference>
<dbReference type="STRING" id="1802579.A2310_05980"/>
<gene>
    <name evidence="10" type="primary">murF</name>
    <name evidence="15" type="ORF">A2310_05980</name>
</gene>
<evidence type="ECO:0000256" key="11">
    <source>
        <dbReference type="RuleBase" id="RU004136"/>
    </source>
</evidence>
<dbReference type="GO" id="GO:0008766">
    <property type="term" value="F:UDP-N-acetylmuramoylalanyl-D-glutamyl-2,6-diaminopimelate-D-alanyl-D-alanine ligase activity"/>
    <property type="evidence" value="ECO:0007669"/>
    <property type="project" value="RHEA"/>
</dbReference>
<accession>A0A1F4SEX8</accession>
<dbReference type="AlphaFoldDB" id="A0A1F4SEX8"/>
<evidence type="ECO:0000259" key="13">
    <source>
        <dbReference type="Pfam" id="PF02875"/>
    </source>
</evidence>
<feature type="binding site" evidence="10">
    <location>
        <begin position="108"/>
        <end position="114"/>
    </location>
    <ligand>
        <name>ATP</name>
        <dbReference type="ChEBI" id="CHEBI:30616"/>
    </ligand>
</feature>
<dbReference type="InterPro" id="IPR013221">
    <property type="entry name" value="Mur_ligase_cen"/>
</dbReference>
<keyword evidence="5 10" id="KW-0067">ATP-binding</keyword>